<dbReference type="AlphaFoldDB" id="Q9LXV8"/>
<dbReference type="InterPro" id="IPR027806">
    <property type="entry name" value="HARBI1_dom"/>
</dbReference>
<dbReference type="Pfam" id="PF26138">
    <property type="entry name" value="DUF8040"/>
    <property type="match status" value="1"/>
</dbReference>
<keyword evidence="4" id="KW-0540">Nuclease</keyword>
<evidence type="ECO:0000256" key="5">
    <source>
        <dbReference type="ARBA" id="ARBA00022723"/>
    </source>
</evidence>
<dbReference type="PANTHER" id="PTHR22930">
    <property type="match status" value="1"/>
</dbReference>
<dbReference type="Pfam" id="PF12776">
    <property type="entry name" value="Myb_DNA-bind_3"/>
    <property type="match status" value="1"/>
</dbReference>
<dbReference type="InterPro" id="IPR024752">
    <property type="entry name" value="Myb/SANT-like_dom"/>
</dbReference>
<evidence type="ECO:0000256" key="6">
    <source>
        <dbReference type="ARBA" id="ARBA00022801"/>
    </source>
</evidence>
<comment type="cofactor">
    <cofactor evidence="1">
        <name>a divalent metal cation</name>
        <dbReference type="ChEBI" id="CHEBI:60240"/>
    </cofactor>
</comment>
<dbReference type="GO" id="GO:0004518">
    <property type="term" value="F:nuclease activity"/>
    <property type="evidence" value="ECO:0007669"/>
    <property type="project" value="UniProtKB-KW"/>
</dbReference>
<reference evidence="12" key="2">
    <citation type="submission" date="2000-04" db="EMBL/GenBank/DDBJ databases">
        <authorList>
            <person name="Jordan N."/>
            <person name="Bangert S."/>
            <person name="Wiedelmann R."/>
            <person name="Voss H."/>
            <person name="Unseld M."/>
            <person name="Mewes H.W."/>
            <person name="Rudd S."/>
            <person name="Lemcke K."/>
            <person name="Mayer K.F.X."/>
            <person name="Quetier F."/>
            <person name="Salanoubat M."/>
        </authorList>
    </citation>
    <scope>NUCLEOTIDE SEQUENCE</scope>
</reference>
<evidence type="ECO:0000259" key="11">
    <source>
        <dbReference type="Pfam" id="PF26138"/>
    </source>
</evidence>
<keyword evidence="5" id="KW-0479">Metal-binding</keyword>
<evidence type="ECO:0000256" key="4">
    <source>
        <dbReference type="ARBA" id="ARBA00022722"/>
    </source>
</evidence>
<comment type="subcellular location">
    <subcellularLocation>
        <location evidence="2">Nucleus</location>
    </subcellularLocation>
</comment>
<dbReference type="PANTHER" id="PTHR22930:SF281">
    <property type="entry name" value="NUCLEASE"/>
    <property type="match status" value="1"/>
</dbReference>
<dbReference type="EMBL" id="AL163975">
    <property type="protein sequence ID" value="CAB88131.1"/>
    <property type="molecule type" value="Genomic_DNA"/>
</dbReference>
<dbReference type="InterPro" id="IPR058353">
    <property type="entry name" value="DUF8040"/>
</dbReference>
<accession>Q9LXV8</accession>
<feature type="domain" description="DDE Tnp4" evidence="10">
    <location>
        <begin position="640"/>
        <end position="774"/>
    </location>
</feature>
<organism evidence="12">
    <name type="scientific">Arabidopsis thaliana</name>
    <name type="common">Mouse-ear cress</name>
    <dbReference type="NCBI Taxonomy" id="3702"/>
    <lineage>
        <taxon>Eukaryota</taxon>
        <taxon>Viridiplantae</taxon>
        <taxon>Streptophyta</taxon>
        <taxon>Embryophyta</taxon>
        <taxon>Tracheophyta</taxon>
        <taxon>Spermatophyta</taxon>
        <taxon>Magnoliopsida</taxon>
        <taxon>eudicotyledons</taxon>
        <taxon>Gunneridae</taxon>
        <taxon>Pentapetalae</taxon>
        <taxon>rosids</taxon>
        <taxon>malvids</taxon>
        <taxon>Brassicales</taxon>
        <taxon>Brassicaceae</taxon>
        <taxon>Camelineae</taxon>
        <taxon>Arabidopsis</taxon>
    </lineage>
</organism>
<feature type="region of interest" description="Disordered" evidence="8">
    <location>
        <begin position="314"/>
        <end position="391"/>
    </location>
</feature>
<sequence length="775" mass="88491">MASNRRRSTNPSRRTDSTHPTKILTPPTKTTIRNKDKYKWTYIQEKTLIQLFDEAIAMNNYTLKNPTAIGREYMVENFNIAFNMNITYGFFKNKLDEFKKSYKRWKALTHKTGITVDPNTSFINASNAWWTEQEFGCKLTKSLNRKPPVFWDVMQRCLVLHDVQSQSQHFARQRREQLIHEHGVDEEGEDYSDSDSGNMPQTKVPETLEEEEVYRVTIDDDEIFQNSAARRQQRGRPNFQSTARRGSSAQRSGGSSQVSIGSGSRGSRRRQSFETTIQDSIIGFREFQRQSFQQLRSAASTDEDKVQLLEAMSGVSRNNQDMPKQLGSDHSFGSPDSGGISSGSPSSVGNNLGGQNSPGFWGPIYPQWGTPPNVAHTSPNVPQWGISPNAPQWRQTENFQQGGSSGTTPTNVQYGFSVGGQGDGATTETPPIIQQTSSSGLGFTNYFETGQMPQTPRRGGLFNIWGTPQGSNASHHSDAFRICQLRSQDLNNLSYEERIELWNLENEQFEELVIQPALNYYDRYFKEHPFKLIEIWDGEIYGVGYSKMMLLPTLNISIKESVAMFLRICGHNEVQIDVGLRFGQNQETVQRKFREVLTETELLACDYIRTPTRQELYRIPERLQVDRRYWPYFSGFVGAMDGTHVCVKVKPELQGMYWNRHDNASLNIMAICDLNMLFTYIWNGVPGSCHDTVVLQIAQQSDSEFPLPPSEKYYLVDSCYPNKQGFLALYRSSRNRVVRYHMSQFYPGPPPRNKHELFNQCHTSLRSVIERTVGV</sequence>
<dbReference type="GO" id="GO:0016787">
    <property type="term" value="F:hydrolase activity"/>
    <property type="evidence" value="ECO:0007669"/>
    <property type="project" value="UniProtKB-KW"/>
</dbReference>
<evidence type="ECO:0000256" key="3">
    <source>
        <dbReference type="ARBA" id="ARBA00006958"/>
    </source>
</evidence>
<evidence type="ECO:0000256" key="7">
    <source>
        <dbReference type="ARBA" id="ARBA00023242"/>
    </source>
</evidence>
<dbReference type="InterPro" id="IPR045249">
    <property type="entry name" value="HARBI1-like"/>
</dbReference>
<feature type="compositionally biased region" description="Low complexity" evidence="8">
    <location>
        <begin position="331"/>
        <end position="354"/>
    </location>
</feature>
<feature type="region of interest" description="Disordered" evidence="8">
    <location>
        <begin position="182"/>
        <end position="210"/>
    </location>
</feature>
<feature type="domain" description="DUF8040" evidence="11">
    <location>
        <begin position="548"/>
        <end position="598"/>
    </location>
</feature>
<dbReference type="Pfam" id="PF13359">
    <property type="entry name" value="DDE_Tnp_4"/>
    <property type="match status" value="1"/>
</dbReference>
<evidence type="ECO:0000256" key="1">
    <source>
        <dbReference type="ARBA" id="ARBA00001968"/>
    </source>
</evidence>
<feature type="compositionally biased region" description="Low complexity" evidence="8">
    <location>
        <begin position="240"/>
        <end position="262"/>
    </location>
</feature>
<reference key="1">
    <citation type="journal article" date="2000" name="Nature">
        <title>Sequence and analysis of chromosome 3 of the plant Arabidopsis thaliana.</title>
        <authorList>
            <consortium name="European Union Chromosome 3 Arabidopsis Sequencing Consortium"/>
            <consortium name="Institute for Genomic Research"/>
            <consortium name="Kazusa DNA Research Institute"/>
            <person name="Salanoubat M."/>
            <person name="Lemcke K."/>
            <person name="Rieger M."/>
            <person name="Ansorge W."/>
            <person name="Unseld M."/>
            <person name="Fartmann B."/>
            <person name="Valle G."/>
            <person name="Blocker H."/>
            <person name="Perez-Alonso M."/>
            <person name="Obermaier B."/>
            <person name="Delseny M."/>
            <person name="Boutry M."/>
            <person name="Grivell L.A."/>
            <person name="Mache R."/>
            <person name="Puigdomenech P."/>
            <person name="De Simone V."/>
            <person name="Choisne N."/>
            <person name="Artiguenave F."/>
            <person name="Robert C."/>
            <person name="Brottier P."/>
            <person name="Wincker P."/>
            <person name="Cattolico L."/>
            <person name="Weissenbach J."/>
            <person name="Saurin W."/>
            <person name="Quetier F."/>
            <person name="Schafer M."/>
            <person name="Muller-Auer S."/>
            <person name="Gabel C."/>
            <person name="Fuchs M."/>
            <person name="Benes V."/>
            <person name="Wurmbach E."/>
            <person name="Drzonek H."/>
            <person name="Erfle H."/>
            <person name="Jordan N."/>
            <person name="Bangert S."/>
            <person name="Wiedelmann R."/>
            <person name="Kranz H."/>
            <person name="Voss H."/>
            <person name="Holland R."/>
            <person name="Brandt P."/>
            <person name="Nyakatura G."/>
            <person name="Vezzi A."/>
            <person name="D'Angelo M."/>
            <person name="Pallavicini A."/>
            <person name="Toppo S."/>
            <person name="Simionati B."/>
            <person name="Conrad A."/>
            <person name="Hornischer K."/>
            <person name="Kauer G."/>
            <person name="Lohnert T.H."/>
            <person name="Nordsiek G."/>
            <person name="Reichelt J."/>
            <person name="Scharfe M."/>
            <person name="Schon O."/>
            <person name="Bargues M."/>
            <person name="Terol J."/>
            <person name="Climent J."/>
            <person name="Navarro P."/>
            <person name="Collado C."/>
            <person name="Perez-Perez A."/>
            <person name="Ottenwalder B."/>
            <person name="Duchemin D."/>
            <person name="Cooke R."/>
            <person name="Laudie M."/>
            <person name="Berger-Llauro C."/>
            <person name="Purnelle B."/>
            <person name="Masuy D."/>
            <person name="de Haan M."/>
            <person name="Maarse A.C."/>
            <person name="Alcaraz J.P."/>
            <person name="Cottet A."/>
            <person name="Casacuberta E."/>
            <person name="Monfort A."/>
            <person name="Argiriou A."/>
            <person name="flores M."/>
            <person name="Liguori R."/>
            <person name="Vitale D."/>
            <person name="Mannhaupt G."/>
            <person name="Haase D."/>
            <person name="Schoof H."/>
            <person name="Rudd S."/>
            <person name="Zaccaria P."/>
            <person name="Mewes H.W."/>
            <person name="Mayer K.F."/>
            <person name="Kaul S."/>
            <person name="Town C.D."/>
            <person name="Koo H.L."/>
            <person name="Tallon L.J."/>
            <person name="Jenkins J."/>
            <person name="Rooney T."/>
            <person name="Rizzo M."/>
            <person name="Walts A."/>
            <person name="Utterback T."/>
            <person name="Fujii C.Y."/>
            <person name="Shea T.P."/>
            <person name="Creasy T.H."/>
            <person name="Haas B."/>
            <person name="Maiti R."/>
            <person name="Wu D."/>
            <person name="Peterson J."/>
            <person name="Van Aken S."/>
            <person name="Pai G."/>
            <person name="Militscher J."/>
            <person name="Sellers P."/>
            <person name="Gill J.E."/>
            <person name="Feldblyum T.V."/>
            <person name="Preuss D."/>
            <person name="Lin X."/>
            <person name="Nierman W.C."/>
            <person name="Salzberg S.L."/>
            <person name="White O."/>
            <person name="Venter J.C."/>
            <person name="Fraser C.M."/>
            <person name="Kaneko T."/>
            <person name="Nakamura Y."/>
            <person name="Sato S."/>
            <person name="Kato T."/>
            <person name="Asamizu E."/>
            <person name="Sasamoto S."/>
            <person name="Kimura T."/>
            <person name="Idesawa K."/>
            <person name="Kawashima K."/>
            <person name="Kishida Y."/>
            <person name="Kiyokawa C."/>
            <person name="Kohara M."/>
            <person name="Matsumoto M."/>
            <person name="Matsuno A."/>
            <person name="Muraki A."/>
            <person name="Nakayama S."/>
            <person name="Nakazaki N."/>
            <person name="Shinpo S."/>
            <person name="Takeuchi C."/>
            <person name="Wada T."/>
            <person name="Watanabe A."/>
            <person name="Yamada M."/>
            <person name="Yasuda M."/>
            <person name="Tabata S."/>
        </authorList>
    </citation>
    <scope>NUCLEOTIDE SEQUENCE [LARGE SCALE GENOMIC DNA]</scope>
    <source>
        <strain>cv. Columbia</strain>
    </source>
</reference>
<dbReference type="GO" id="GO:0046872">
    <property type="term" value="F:metal ion binding"/>
    <property type="evidence" value="ECO:0007669"/>
    <property type="project" value="UniProtKB-KW"/>
</dbReference>
<feature type="region of interest" description="Disordered" evidence="8">
    <location>
        <begin position="1"/>
        <end position="25"/>
    </location>
</feature>
<keyword evidence="7" id="KW-0539">Nucleus</keyword>
<keyword evidence="6" id="KW-0378">Hydrolase</keyword>
<dbReference type="GO" id="GO:0005634">
    <property type="term" value="C:nucleus"/>
    <property type="evidence" value="ECO:0007669"/>
    <property type="project" value="UniProtKB-SubCell"/>
</dbReference>
<evidence type="ECO:0000256" key="2">
    <source>
        <dbReference type="ARBA" id="ARBA00004123"/>
    </source>
</evidence>
<comment type="similarity">
    <text evidence="3">Belongs to the HARBI1 family.</text>
</comment>
<feature type="domain" description="Myb/SANT-like" evidence="9">
    <location>
        <begin position="39"/>
        <end position="132"/>
    </location>
</feature>
<dbReference type="PIR" id="T48957">
    <property type="entry name" value="T48957"/>
</dbReference>
<proteinExistence type="inferred from homology"/>
<evidence type="ECO:0000259" key="10">
    <source>
        <dbReference type="Pfam" id="PF13359"/>
    </source>
</evidence>
<evidence type="ECO:0000259" key="9">
    <source>
        <dbReference type="Pfam" id="PF12776"/>
    </source>
</evidence>
<name>Q9LXV8_ARATH</name>
<gene>
    <name evidence="12" type="primary">T15B3_170</name>
</gene>
<feature type="region of interest" description="Disordered" evidence="8">
    <location>
        <begin position="228"/>
        <end position="273"/>
    </location>
</feature>
<reference evidence="12" key="3">
    <citation type="submission" date="2000-04" db="EMBL/GenBank/DDBJ databases">
        <authorList>
            <person name="EU Arabidopsis sequencing project"/>
        </authorList>
    </citation>
    <scope>NUCLEOTIDE SEQUENCE</scope>
</reference>
<evidence type="ECO:0000313" key="12">
    <source>
        <dbReference type="EMBL" id="CAB88131.1"/>
    </source>
</evidence>
<protein>
    <submittedName>
        <fullName evidence="12">Uncharacterized protein T15B3_170</fullName>
    </submittedName>
</protein>
<evidence type="ECO:0000256" key="8">
    <source>
        <dbReference type="SAM" id="MobiDB-lite"/>
    </source>
</evidence>